<comment type="caution">
    <text evidence="2">The sequence shown here is derived from an EMBL/GenBank/DDBJ whole genome shotgun (WGS) entry which is preliminary data.</text>
</comment>
<reference evidence="2" key="1">
    <citation type="submission" date="2020-12" db="EMBL/GenBank/DDBJ databases">
        <title>Enhanced detection system for hospital associated transmission using whole genome sequencing surveillance.</title>
        <authorList>
            <person name="Harrison L.H."/>
            <person name="Van Tyne D."/>
            <person name="Marsh J.W."/>
            <person name="Griffith M.P."/>
            <person name="Snyder D.J."/>
            <person name="Cooper V.S."/>
            <person name="Mustapha M."/>
        </authorList>
    </citation>
    <scope>NUCLEOTIDE SEQUENCE</scope>
    <source>
        <strain evidence="2">PSB00042</strain>
    </source>
</reference>
<gene>
    <name evidence="2" type="ORF">JEU22_03295</name>
</gene>
<proteinExistence type="predicted"/>
<evidence type="ECO:0000256" key="1">
    <source>
        <dbReference type="SAM" id="MobiDB-lite"/>
    </source>
</evidence>
<sequence length="555" mass="62147">MQIDKPETGSDESIVLFPRAYNKRGDDRLHSVQGVTLDGREVNIKLRVDETMLGKESTPSIAEFAREDMKAKNPCMASADNSPGNREGILLFTGCEEDGENKKGILSYTARWAYVLASHSEAPEPVFGLGRVVMIADSHAAKTIHSEITELERSQVEGWEAIAERKRKSLGDPMLFSYYGHLYSHSEELSFDPKNRESIIEFAKDTFTRLTKSGVVGGLLIRVKDTEGNIDRSFSPEIFPRWKKNNTYQSAEDVLGYFFQANAKILSSKKYSTVLAMPIQRYSCGPSFKNYYFLKKPDESLLKLRKRFLINNEPTVCNIALSLSRREDSGEYFMLKYYPIGSPLSSVVNIGVLLGDDTLQDDLEDNIQMGNPELRHDTGLSKSTSLSFPSWYASSLLEICISDEKFGQIQAAESESIGNQVTHEFNCDPAPIVEQDQHGDENQDGDLSGLFADISDEDFDKIEADEKHQQEQFSARQDAIEDQLKSDSRVESEEPDATDAVSVEKSDTTGDQSLTMVDSSIEAEHDDSEQEASEIVPDTQPLTRMQLILKQKGLL</sequence>
<feature type="region of interest" description="Disordered" evidence="1">
    <location>
        <begin position="431"/>
        <end position="451"/>
    </location>
</feature>
<organism evidence="2 3">
    <name type="scientific">Pseudomonas putida</name>
    <name type="common">Arthrobacter siderocapsulatus</name>
    <dbReference type="NCBI Taxonomy" id="303"/>
    <lineage>
        <taxon>Bacteria</taxon>
        <taxon>Pseudomonadati</taxon>
        <taxon>Pseudomonadota</taxon>
        <taxon>Gammaproteobacteria</taxon>
        <taxon>Pseudomonadales</taxon>
        <taxon>Pseudomonadaceae</taxon>
        <taxon>Pseudomonas</taxon>
    </lineage>
</organism>
<feature type="compositionally biased region" description="Basic and acidic residues" evidence="1">
    <location>
        <begin position="478"/>
        <end position="492"/>
    </location>
</feature>
<feature type="compositionally biased region" description="Polar residues" evidence="1">
    <location>
        <begin position="509"/>
        <end position="518"/>
    </location>
</feature>
<dbReference type="Proteomes" id="UP000637061">
    <property type="component" value="Unassembled WGS sequence"/>
</dbReference>
<dbReference type="AlphaFoldDB" id="A0A8I1EBF6"/>
<evidence type="ECO:0000313" key="2">
    <source>
        <dbReference type="EMBL" id="MBI6882927.1"/>
    </source>
</evidence>
<protein>
    <submittedName>
        <fullName evidence="2">Uncharacterized protein</fullName>
    </submittedName>
</protein>
<dbReference type="RefSeq" id="WP_198746551.1">
    <property type="nucleotide sequence ID" value="NZ_JAEHTE010000002.1"/>
</dbReference>
<evidence type="ECO:0000313" key="3">
    <source>
        <dbReference type="Proteomes" id="UP000637061"/>
    </source>
</evidence>
<accession>A0A8I1EBF6</accession>
<feature type="region of interest" description="Disordered" evidence="1">
    <location>
        <begin position="466"/>
        <end position="543"/>
    </location>
</feature>
<name>A0A8I1EBF6_PSEPU</name>
<dbReference type="EMBL" id="JAEHTE010000002">
    <property type="protein sequence ID" value="MBI6882927.1"/>
    <property type="molecule type" value="Genomic_DNA"/>
</dbReference>